<dbReference type="Pfam" id="PF07690">
    <property type="entry name" value="MFS_1"/>
    <property type="match status" value="1"/>
</dbReference>
<evidence type="ECO:0000313" key="10">
    <source>
        <dbReference type="Proteomes" id="UP000053890"/>
    </source>
</evidence>
<dbReference type="SUPFAM" id="SSF103473">
    <property type="entry name" value="MFS general substrate transporter"/>
    <property type="match status" value="1"/>
</dbReference>
<name>A0A194SB87_RHOGW</name>
<keyword evidence="4 7" id="KW-1133">Transmembrane helix</keyword>
<keyword evidence="5 7" id="KW-0472">Membrane</keyword>
<proteinExistence type="predicted"/>
<feature type="transmembrane region" description="Helical" evidence="7">
    <location>
        <begin position="382"/>
        <end position="401"/>
    </location>
</feature>
<accession>A0A194SB87</accession>
<feature type="transmembrane region" description="Helical" evidence="7">
    <location>
        <begin position="182"/>
        <end position="203"/>
    </location>
</feature>
<evidence type="ECO:0000256" key="1">
    <source>
        <dbReference type="ARBA" id="ARBA00004141"/>
    </source>
</evidence>
<feature type="transmembrane region" description="Helical" evidence="7">
    <location>
        <begin position="326"/>
        <end position="345"/>
    </location>
</feature>
<gene>
    <name evidence="9" type="ORF">RHOBADRAFT_51536</name>
</gene>
<feature type="transmembrane region" description="Helical" evidence="7">
    <location>
        <begin position="288"/>
        <end position="306"/>
    </location>
</feature>
<dbReference type="GO" id="GO:0016020">
    <property type="term" value="C:membrane"/>
    <property type="evidence" value="ECO:0007669"/>
    <property type="project" value="UniProtKB-SubCell"/>
</dbReference>
<feature type="transmembrane region" description="Helical" evidence="7">
    <location>
        <begin position="215"/>
        <end position="237"/>
    </location>
</feature>
<dbReference type="AlphaFoldDB" id="A0A194SB87"/>
<dbReference type="EMBL" id="KQ474074">
    <property type="protein sequence ID" value="KPV77720.1"/>
    <property type="molecule type" value="Genomic_DNA"/>
</dbReference>
<dbReference type="STRING" id="578459.A0A194SB87"/>
<dbReference type="OrthoDB" id="2985014at2759"/>
<feature type="domain" description="Major facilitator superfamily (MFS) profile" evidence="8">
    <location>
        <begin position="56"/>
        <end position="471"/>
    </location>
</feature>
<dbReference type="FunFam" id="1.20.1250.20:FF:000034">
    <property type="entry name" value="MFS general substrate transporter"/>
    <property type="match status" value="1"/>
</dbReference>
<protein>
    <recommendedName>
        <fullName evidence="8">Major facilitator superfamily (MFS) profile domain-containing protein</fullName>
    </recommendedName>
</protein>
<dbReference type="PANTHER" id="PTHR43791:SF85">
    <property type="entry name" value="TRANSPORTER, PUTATIVE (AFU_ORTHOLOGUE AFUA_6G00710)-RELATED"/>
    <property type="match status" value="1"/>
</dbReference>
<dbReference type="GO" id="GO:0022857">
    <property type="term" value="F:transmembrane transporter activity"/>
    <property type="evidence" value="ECO:0007669"/>
    <property type="project" value="InterPro"/>
</dbReference>
<keyword evidence="2" id="KW-0813">Transport</keyword>
<feature type="transmembrane region" description="Helical" evidence="7">
    <location>
        <begin position="445"/>
        <end position="466"/>
    </location>
</feature>
<feature type="transmembrane region" description="Helical" evidence="7">
    <location>
        <begin position="122"/>
        <end position="141"/>
    </location>
</feature>
<dbReference type="PROSITE" id="PS50850">
    <property type="entry name" value="MFS"/>
    <property type="match status" value="1"/>
</dbReference>
<dbReference type="FunFam" id="1.20.1250.20:FF:000013">
    <property type="entry name" value="MFS general substrate transporter"/>
    <property type="match status" value="1"/>
</dbReference>
<evidence type="ECO:0000256" key="6">
    <source>
        <dbReference type="SAM" id="MobiDB-lite"/>
    </source>
</evidence>
<dbReference type="OMA" id="ACAPCLI"/>
<feature type="transmembrane region" description="Helical" evidence="7">
    <location>
        <begin position="352"/>
        <end position="370"/>
    </location>
</feature>
<evidence type="ECO:0000313" key="9">
    <source>
        <dbReference type="EMBL" id="KPV77720.1"/>
    </source>
</evidence>
<feature type="transmembrane region" description="Helical" evidence="7">
    <location>
        <begin position="147"/>
        <end position="170"/>
    </location>
</feature>
<organism evidence="9 10">
    <name type="scientific">Rhodotorula graminis (strain WP1)</name>
    <dbReference type="NCBI Taxonomy" id="578459"/>
    <lineage>
        <taxon>Eukaryota</taxon>
        <taxon>Fungi</taxon>
        <taxon>Dikarya</taxon>
        <taxon>Basidiomycota</taxon>
        <taxon>Pucciniomycotina</taxon>
        <taxon>Microbotryomycetes</taxon>
        <taxon>Sporidiobolales</taxon>
        <taxon>Sporidiobolaceae</taxon>
        <taxon>Rhodotorula</taxon>
    </lineage>
</organism>
<dbReference type="InterPro" id="IPR011701">
    <property type="entry name" value="MFS"/>
</dbReference>
<feature type="transmembrane region" description="Helical" evidence="7">
    <location>
        <begin position="413"/>
        <end position="433"/>
    </location>
</feature>
<dbReference type="GeneID" id="28976343"/>
<sequence>MGSDQPVHAAQMGEKRQAASIAPSSLEPPHQHDSSTFTPEEWALDKAAVRRLDYTVLPVCAVVYLLNFLDRSKIGNAKIAGLAVDLKLTPHQYLVCITASYILYIAAEVPSNLLLKKVGPNILIPLMVTTWGLCCCFTGFVRSYGDLVAARLILGLLEGGLFPGLVLYLSMFYRRHELQTRISLFFSAASLSGAFSGLLAAAIVKMDGLGGKEGWRYIFFLEGGVTVVVGIACFFLLPRSPAHTRFLTPEQRAHVVRRLKLDSPAGASNDFDDKFSWREVRMAATSPHVLLILVALFGNGITLYGFSYFTPSIVSAFGYSTIKTQLLTVPPFVCAFLLTMVNAVISDRYGRRGLCAILMSLLALVGYIMFNQSLTMAVRYTALFLAITGVYSTSPALVTWLPNNSSGHYRKATAVAFGFVMTNSGGIASTWLFPSTQGPEYHQASSVLIAMTAMIIVFCALNLAYLRHANRKKAERRAETGGVIDTSTWHLEGDRHPHFIYSY</sequence>
<feature type="region of interest" description="Disordered" evidence="6">
    <location>
        <begin position="1"/>
        <end position="37"/>
    </location>
</feature>
<comment type="subcellular location">
    <subcellularLocation>
        <location evidence="1">Membrane</location>
        <topology evidence="1">Multi-pass membrane protein</topology>
    </subcellularLocation>
</comment>
<dbReference type="InterPro" id="IPR020846">
    <property type="entry name" value="MFS_dom"/>
</dbReference>
<evidence type="ECO:0000256" key="2">
    <source>
        <dbReference type="ARBA" id="ARBA00022448"/>
    </source>
</evidence>
<dbReference type="InterPro" id="IPR036259">
    <property type="entry name" value="MFS_trans_sf"/>
</dbReference>
<evidence type="ECO:0000259" key="8">
    <source>
        <dbReference type="PROSITE" id="PS50850"/>
    </source>
</evidence>
<feature type="transmembrane region" description="Helical" evidence="7">
    <location>
        <begin position="92"/>
        <end position="115"/>
    </location>
</feature>
<evidence type="ECO:0000256" key="5">
    <source>
        <dbReference type="ARBA" id="ARBA00023136"/>
    </source>
</evidence>
<evidence type="ECO:0000256" key="4">
    <source>
        <dbReference type="ARBA" id="ARBA00022989"/>
    </source>
</evidence>
<keyword evidence="3 7" id="KW-0812">Transmembrane</keyword>
<keyword evidence="10" id="KW-1185">Reference proteome</keyword>
<dbReference type="RefSeq" id="XP_018273769.1">
    <property type="nucleotide sequence ID" value="XM_018415895.1"/>
</dbReference>
<dbReference type="Gene3D" id="1.20.1250.20">
    <property type="entry name" value="MFS general substrate transporter like domains"/>
    <property type="match status" value="2"/>
</dbReference>
<dbReference type="PANTHER" id="PTHR43791">
    <property type="entry name" value="PERMEASE-RELATED"/>
    <property type="match status" value="1"/>
</dbReference>
<dbReference type="Proteomes" id="UP000053890">
    <property type="component" value="Unassembled WGS sequence"/>
</dbReference>
<reference evidence="9 10" key="1">
    <citation type="journal article" date="2015" name="Front. Microbiol.">
        <title>Genome sequence of the plant growth promoting endophytic yeast Rhodotorula graminis WP1.</title>
        <authorList>
            <person name="Firrincieli A."/>
            <person name="Otillar R."/>
            <person name="Salamov A."/>
            <person name="Schmutz J."/>
            <person name="Khan Z."/>
            <person name="Redman R.S."/>
            <person name="Fleck N.D."/>
            <person name="Lindquist E."/>
            <person name="Grigoriev I.V."/>
            <person name="Doty S.L."/>
        </authorList>
    </citation>
    <scope>NUCLEOTIDE SEQUENCE [LARGE SCALE GENOMIC DNA]</scope>
    <source>
        <strain evidence="9 10">WP1</strain>
    </source>
</reference>
<evidence type="ECO:0000256" key="7">
    <source>
        <dbReference type="SAM" id="Phobius"/>
    </source>
</evidence>
<evidence type="ECO:0000256" key="3">
    <source>
        <dbReference type="ARBA" id="ARBA00022692"/>
    </source>
</evidence>